<accession>A0ABU9H966</accession>
<name>A0ABU9H966_9GAMM</name>
<dbReference type="Pfam" id="PF01758">
    <property type="entry name" value="SBF"/>
    <property type="match status" value="1"/>
</dbReference>
<dbReference type="InterPro" id="IPR002657">
    <property type="entry name" value="BilAc:Na_symport/Acr3"/>
</dbReference>
<feature type="transmembrane region" description="Helical" evidence="5">
    <location>
        <begin position="72"/>
        <end position="92"/>
    </location>
</feature>
<protein>
    <submittedName>
        <fullName evidence="6">Bile acid:sodium symporter family protein</fullName>
    </submittedName>
</protein>
<dbReference type="InterPro" id="IPR004710">
    <property type="entry name" value="Bilac:Na_transpt"/>
</dbReference>
<evidence type="ECO:0000256" key="5">
    <source>
        <dbReference type="SAM" id="Phobius"/>
    </source>
</evidence>
<evidence type="ECO:0000256" key="1">
    <source>
        <dbReference type="ARBA" id="ARBA00004141"/>
    </source>
</evidence>
<dbReference type="RefSeq" id="WP_341627015.1">
    <property type="nucleotide sequence ID" value="NZ_JBAKBA010000006.1"/>
</dbReference>
<dbReference type="PANTHER" id="PTHR10361">
    <property type="entry name" value="SODIUM-BILE ACID COTRANSPORTER"/>
    <property type="match status" value="1"/>
</dbReference>
<feature type="transmembrane region" description="Helical" evidence="5">
    <location>
        <begin position="264"/>
        <end position="286"/>
    </location>
</feature>
<comment type="subcellular location">
    <subcellularLocation>
        <location evidence="1">Membrane</location>
        <topology evidence="1">Multi-pass membrane protein</topology>
    </subcellularLocation>
</comment>
<feature type="transmembrane region" description="Helical" evidence="5">
    <location>
        <begin position="43"/>
        <end position="66"/>
    </location>
</feature>
<evidence type="ECO:0000313" key="7">
    <source>
        <dbReference type="Proteomes" id="UP001366060"/>
    </source>
</evidence>
<sequence length="303" mass="32501">MTPIIAQTVAQVMLPVVLGLVMLGMGLSLQIKDFKAVLKAPKVAMIGFLLQLLLLPILALFIIKVFALNQTAAAGLFLLALCPGGATSNLFSFIAKGNLALSVCLTSVVSMLSPFILPIAFVGFIHYSGNADSQQFNLPLLPAMKQLAIVTLLPTVIGMSIRHFADQWAQSVIPLIKKGSTIAMLLVVTALVLTNLTIIPAMLSLQGIAVMTLCILALIIAYFIAGKLNVNETDRKTIAIEVGVQNAGTAMMIAFTIMHQPALAAIPLMYGLLMNIPAFIFVYWLLNKNKGKDKMTMPIKVNP</sequence>
<organism evidence="6 7">
    <name type="scientific">Psychromonas arctica</name>
    <dbReference type="NCBI Taxonomy" id="168275"/>
    <lineage>
        <taxon>Bacteria</taxon>
        <taxon>Pseudomonadati</taxon>
        <taxon>Pseudomonadota</taxon>
        <taxon>Gammaproteobacteria</taxon>
        <taxon>Alteromonadales</taxon>
        <taxon>Psychromonadaceae</taxon>
        <taxon>Psychromonas</taxon>
    </lineage>
</organism>
<feature type="transmembrane region" description="Helical" evidence="5">
    <location>
        <begin position="238"/>
        <end position="258"/>
    </location>
</feature>
<gene>
    <name evidence="6" type="ORF">V6255_04245</name>
</gene>
<dbReference type="EMBL" id="JBAKBA010000006">
    <property type="protein sequence ID" value="MEL0658345.1"/>
    <property type="molecule type" value="Genomic_DNA"/>
</dbReference>
<dbReference type="InterPro" id="IPR038770">
    <property type="entry name" value="Na+/solute_symporter_sf"/>
</dbReference>
<keyword evidence="4 5" id="KW-0472">Membrane</keyword>
<reference evidence="6 7" key="1">
    <citation type="submission" date="2024-02" db="EMBL/GenBank/DDBJ databases">
        <title>Bacteria isolated from the canopy kelp, Nereocystis luetkeana.</title>
        <authorList>
            <person name="Pfister C.A."/>
            <person name="Younker I.T."/>
            <person name="Light S.H."/>
        </authorList>
    </citation>
    <scope>NUCLEOTIDE SEQUENCE [LARGE SCALE GENOMIC DNA]</scope>
    <source>
        <strain evidence="6 7">TI.2.07</strain>
    </source>
</reference>
<dbReference type="Gene3D" id="1.20.1530.20">
    <property type="match status" value="1"/>
</dbReference>
<keyword evidence="3 5" id="KW-1133">Transmembrane helix</keyword>
<keyword evidence="7" id="KW-1185">Reference proteome</keyword>
<keyword evidence="2 5" id="KW-0812">Transmembrane</keyword>
<feature type="transmembrane region" description="Helical" evidence="5">
    <location>
        <begin position="182"/>
        <end position="202"/>
    </location>
</feature>
<feature type="transmembrane region" description="Helical" evidence="5">
    <location>
        <begin position="208"/>
        <end position="226"/>
    </location>
</feature>
<comment type="caution">
    <text evidence="6">The sequence shown here is derived from an EMBL/GenBank/DDBJ whole genome shotgun (WGS) entry which is preliminary data.</text>
</comment>
<evidence type="ECO:0000256" key="3">
    <source>
        <dbReference type="ARBA" id="ARBA00022989"/>
    </source>
</evidence>
<dbReference type="PANTHER" id="PTHR10361:SF24">
    <property type="entry name" value="P3 PROTEIN"/>
    <property type="match status" value="1"/>
</dbReference>
<evidence type="ECO:0000313" key="6">
    <source>
        <dbReference type="EMBL" id="MEL0658345.1"/>
    </source>
</evidence>
<feature type="transmembrane region" description="Helical" evidence="5">
    <location>
        <begin position="12"/>
        <end position="31"/>
    </location>
</feature>
<feature type="transmembrane region" description="Helical" evidence="5">
    <location>
        <begin position="143"/>
        <end position="161"/>
    </location>
</feature>
<dbReference type="Proteomes" id="UP001366060">
    <property type="component" value="Unassembled WGS sequence"/>
</dbReference>
<feature type="transmembrane region" description="Helical" evidence="5">
    <location>
        <begin position="99"/>
        <end position="123"/>
    </location>
</feature>
<proteinExistence type="predicted"/>
<evidence type="ECO:0000256" key="2">
    <source>
        <dbReference type="ARBA" id="ARBA00022692"/>
    </source>
</evidence>
<evidence type="ECO:0000256" key="4">
    <source>
        <dbReference type="ARBA" id="ARBA00023136"/>
    </source>
</evidence>